<feature type="domain" description="CAAX prenyl protease 2/Lysostaphin resistance protein A-like" evidence="2">
    <location>
        <begin position="152"/>
        <end position="239"/>
    </location>
</feature>
<feature type="transmembrane region" description="Helical" evidence="1">
    <location>
        <begin position="230"/>
        <end position="251"/>
    </location>
</feature>
<feature type="transmembrane region" description="Helical" evidence="1">
    <location>
        <begin position="206"/>
        <end position="223"/>
    </location>
</feature>
<dbReference type="OrthoDB" id="6899355at2"/>
<organism evidence="3 4">
    <name type="scientific">Pseudomonas putida</name>
    <name type="common">Arthrobacter siderocapsulatus</name>
    <dbReference type="NCBI Taxonomy" id="303"/>
    <lineage>
        <taxon>Bacteria</taxon>
        <taxon>Pseudomonadati</taxon>
        <taxon>Pseudomonadota</taxon>
        <taxon>Gammaproteobacteria</taxon>
        <taxon>Pseudomonadales</taxon>
        <taxon>Pseudomonadaceae</taxon>
        <taxon>Pseudomonas</taxon>
    </lineage>
</organism>
<proteinExistence type="predicted"/>
<gene>
    <name evidence="3" type="ORF">B7H17_24770</name>
</gene>
<dbReference type="GO" id="GO:0004175">
    <property type="term" value="F:endopeptidase activity"/>
    <property type="evidence" value="ECO:0007669"/>
    <property type="project" value="UniProtKB-ARBA"/>
</dbReference>
<sequence length="255" mass="28491">MGRGGLALIWRSTQQRRMLHVQFESITLKGPARSTQPLWLRIIFAFVAASIFMLGSGVVFNLVGRENWNSLWTAGTHGLVALALIMLLVVQMRSISGIRSLIGQDVGRSLKLFLPLVLLVYLVCVGLDVGLGFPREDFMVNLFSGLSLPERVLCVLMLICLPPISEELFFRHFFVQVFPLNSQIWKWVAVLVTASMFMLIHSQYNHWPTLLLMALLGVLLALARIQTGGLLVPILMHSSAVVIGLSLNWVVAQWE</sequence>
<dbReference type="Proteomes" id="UP000193675">
    <property type="component" value="Unassembled WGS sequence"/>
</dbReference>
<accession>A0A1X0ZN97</accession>
<protein>
    <recommendedName>
        <fullName evidence="2">CAAX prenyl protease 2/Lysostaphin resistance protein A-like domain-containing protein</fullName>
    </recommendedName>
</protein>
<feature type="transmembrane region" description="Helical" evidence="1">
    <location>
        <begin position="38"/>
        <end position="59"/>
    </location>
</feature>
<feature type="transmembrane region" description="Helical" evidence="1">
    <location>
        <begin position="112"/>
        <end position="133"/>
    </location>
</feature>
<reference evidence="3 4" key="1">
    <citation type="submission" date="2017-04" db="EMBL/GenBank/DDBJ databases">
        <title>Presence of VIM-2 positive Pseudomonas species in chickens and their surrounding environment.</title>
        <authorList>
            <person name="Zhang R."/>
        </authorList>
    </citation>
    <scope>NUCLEOTIDE SEQUENCE [LARGE SCALE GENOMIC DNA]</scope>
    <source>
        <strain evidence="3 4">DZ-C18</strain>
    </source>
</reference>
<keyword evidence="1" id="KW-1133">Transmembrane helix</keyword>
<evidence type="ECO:0000313" key="3">
    <source>
        <dbReference type="EMBL" id="ORL58747.1"/>
    </source>
</evidence>
<dbReference type="EMBL" id="NBWC01000049">
    <property type="protein sequence ID" value="ORL58747.1"/>
    <property type="molecule type" value="Genomic_DNA"/>
</dbReference>
<dbReference type="InterPro" id="IPR003675">
    <property type="entry name" value="Rce1/LyrA-like_dom"/>
</dbReference>
<dbReference type="GO" id="GO:0080120">
    <property type="term" value="P:CAAX-box protein maturation"/>
    <property type="evidence" value="ECO:0007669"/>
    <property type="project" value="UniProtKB-ARBA"/>
</dbReference>
<feature type="transmembrane region" description="Helical" evidence="1">
    <location>
        <begin position="71"/>
        <end position="91"/>
    </location>
</feature>
<evidence type="ECO:0000256" key="1">
    <source>
        <dbReference type="SAM" id="Phobius"/>
    </source>
</evidence>
<dbReference type="AlphaFoldDB" id="A0A1X0ZN97"/>
<evidence type="ECO:0000313" key="4">
    <source>
        <dbReference type="Proteomes" id="UP000193675"/>
    </source>
</evidence>
<dbReference type="Pfam" id="PF02517">
    <property type="entry name" value="Rce1-like"/>
    <property type="match status" value="1"/>
</dbReference>
<name>A0A1X0ZN97_PSEPU</name>
<comment type="caution">
    <text evidence="3">The sequence shown here is derived from an EMBL/GenBank/DDBJ whole genome shotgun (WGS) entry which is preliminary data.</text>
</comment>
<keyword evidence="1" id="KW-0812">Transmembrane</keyword>
<evidence type="ECO:0000259" key="2">
    <source>
        <dbReference type="Pfam" id="PF02517"/>
    </source>
</evidence>
<keyword evidence="1" id="KW-0472">Membrane</keyword>